<feature type="chain" id="PRO_5011739846" description="Xaa-Pro dipeptidyl-peptidase-like domain-containing protein" evidence="2">
    <location>
        <begin position="20"/>
        <end position="465"/>
    </location>
</feature>
<gene>
    <name evidence="4" type="ORF">SAMN04490243_2600</name>
</gene>
<dbReference type="InterPro" id="IPR053145">
    <property type="entry name" value="AB_hydrolase_Est10"/>
</dbReference>
<accession>A0A1I6HDF1</accession>
<keyword evidence="5" id="KW-1185">Reference proteome</keyword>
<dbReference type="InterPro" id="IPR000383">
    <property type="entry name" value="Xaa-Pro-like_dom"/>
</dbReference>
<dbReference type="PANTHER" id="PTHR43265:SF1">
    <property type="entry name" value="ESTERASE ESTD"/>
    <property type="match status" value="1"/>
</dbReference>
<evidence type="ECO:0000256" key="1">
    <source>
        <dbReference type="ARBA" id="ARBA00022801"/>
    </source>
</evidence>
<dbReference type="Pfam" id="PF02129">
    <property type="entry name" value="Peptidase_S15"/>
    <property type="match status" value="1"/>
</dbReference>
<dbReference type="InterPro" id="IPR002471">
    <property type="entry name" value="Pept_S9_AS"/>
</dbReference>
<protein>
    <recommendedName>
        <fullName evidence="3">Xaa-Pro dipeptidyl-peptidase-like domain-containing protein</fullName>
    </recommendedName>
</protein>
<dbReference type="GO" id="GO:0052689">
    <property type="term" value="F:carboxylic ester hydrolase activity"/>
    <property type="evidence" value="ECO:0007669"/>
    <property type="project" value="TreeGrafter"/>
</dbReference>
<proteinExistence type="predicted"/>
<keyword evidence="1" id="KW-0378">Hydrolase</keyword>
<dbReference type="STRING" id="400055.SAMN04490243_2600"/>
<dbReference type="GO" id="GO:0004252">
    <property type="term" value="F:serine-type endopeptidase activity"/>
    <property type="evidence" value="ECO:0007669"/>
    <property type="project" value="InterPro"/>
</dbReference>
<keyword evidence="2" id="KW-0732">Signal</keyword>
<evidence type="ECO:0000256" key="2">
    <source>
        <dbReference type="SAM" id="SignalP"/>
    </source>
</evidence>
<dbReference type="Gene3D" id="3.40.50.1820">
    <property type="entry name" value="alpha/beta hydrolase"/>
    <property type="match status" value="1"/>
</dbReference>
<dbReference type="SUPFAM" id="SSF53474">
    <property type="entry name" value="alpha/beta-Hydrolases"/>
    <property type="match status" value="1"/>
</dbReference>
<dbReference type="OrthoDB" id="9809549at2"/>
<dbReference type="PROSITE" id="PS00708">
    <property type="entry name" value="PRO_ENDOPEP_SER"/>
    <property type="match status" value="1"/>
</dbReference>
<dbReference type="Proteomes" id="UP000199534">
    <property type="component" value="Unassembled WGS sequence"/>
</dbReference>
<feature type="signal peptide" evidence="2">
    <location>
        <begin position="1"/>
        <end position="19"/>
    </location>
</feature>
<dbReference type="InterPro" id="IPR029058">
    <property type="entry name" value="AB_hydrolase_fold"/>
</dbReference>
<evidence type="ECO:0000313" key="4">
    <source>
        <dbReference type="EMBL" id="SFR52516.1"/>
    </source>
</evidence>
<dbReference type="PANTHER" id="PTHR43265">
    <property type="entry name" value="ESTERASE ESTD"/>
    <property type="match status" value="1"/>
</dbReference>
<evidence type="ECO:0000259" key="3">
    <source>
        <dbReference type="Pfam" id="PF02129"/>
    </source>
</evidence>
<dbReference type="GO" id="GO:0006508">
    <property type="term" value="P:proteolysis"/>
    <property type="evidence" value="ECO:0007669"/>
    <property type="project" value="InterPro"/>
</dbReference>
<sequence length="465" mass="50999">MKRIGLLVLLFLCRGNLLAQDIQGTWNGLLEIQGMSLRLVLNVAPGEDGYVSTLDSPDQGTKGILVDRTLFENDILHFEVERLKLSYSGNLSSDGVIRGTFSQMGSSFPLNLQREAIEKVVKNRPQEPELPLPYYTEELRFPNNTAGIELAGTLSLPDTTGVYPAVVLISGSGPQNRDEELLGHKPFLVLSDYLVRQGIGVLRFDDRGTAQSTGDFASATSRDFAADVASAIEYLTQRREIDSNQIGLIGHSEGGLIAPMVAASNPETAFIIMLAGPGVSGYDIILEQTRLINDADGVDPLVSAKNREVLKGTLNALMVNEDLEIARSEATSFLQSTLENDTLLLPEGMPNEEFINNQLNVLITPWMRYFLIYDPAESLRKVTCPVLAINGEKDLQVPPGQNLPAIEMYLKEAGNTRFQIAELPNLNHLFQESTTGSPTEYAEIEQTFSPAAMDLISDWILAQVN</sequence>
<dbReference type="RefSeq" id="WP_092982980.1">
    <property type="nucleotide sequence ID" value="NZ_FOYQ01000002.1"/>
</dbReference>
<feature type="domain" description="Xaa-Pro dipeptidyl-peptidase-like" evidence="3">
    <location>
        <begin position="147"/>
        <end position="395"/>
    </location>
</feature>
<organism evidence="4 5">
    <name type="scientific">Robiginitalea myxolifaciens</name>
    <dbReference type="NCBI Taxonomy" id="400055"/>
    <lineage>
        <taxon>Bacteria</taxon>
        <taxon>Pseudomonadati</taxon>
        <taxon>Bacteroidota</taxon>
        <taxon>Flavobacteriia</taxon>
        <taxon>Flavobacteriales</taxon>
        <taxon>Flavobacteriaceae</taxon>
        <taxon>Robiginitalea</taxon>
    </lineage>
</organism>
<dbReference type="EMBL" id="FOYQ01000002">
    <property type="protein sequence ID" value="SFR52516.1"/>
    <property type="molecule type" value="Genomic_DNA"/>
</dbReference>
<dbReference type="AlphaFoldDB" id="A0A1I6HDF1"/>
<reference evidence="4 5" key="1">
    <citation type="submission" date="2016-10" db="EMBL/GenBank/DDBJ databases">
        <authorList>
            <person name="de Groot N.N."/>
        </authorList>
    </citation>
    <scope>NUCLEOTIDE SEQUENCE [LARGE SCALE GENOMIC DNA]</scope>
    <source>
        <strain evidence="4 5">DSM 21019</strain>
    </source>
</reference>
<name>A0A1I6HDF1_9FLAO</name>
<evidence type="ECO:0000313" key="5">
    <source>
        <dbReference type="Proteomes" id="UP000199534"/>
    </source>
</evidence>